<dbReference type="EMBL" id="JAWWNJ010000021">
    <property type="protein sequence ID" value="KAK7034373.1"/>
    <property type="molecule type" value="Genomic_DNA"/>
</dbReference>
<evidence type="ECO:0000313" key="3">
    <source>
        <dbReference type="Proteomes" id="UP001362999"/>
    </source>
</evidence>
<keyword evidence="3" id="KW-1185">Reference proteome</keyword>
<protein>
    <recommendedName>
        <fullName evidence="1">Arb2-like domain-containing protein</fullName>
    </recommendedName>
</protein>
<organism evidence="2 3">
    <name type="scientific">Favolaschia claudopus</name>
    <dbReference type="NCBI Taxonomy" id="2862362"/>
    <lineage>
        <taxon>Eukaryota</taxon>
        <taxon>Fungi</taxon>
        <taxon>Dikarya</taxon>
        <taxon>Basidiomycota</taxon>
        <taxon>Agaricomycotina</taxon>
        <taxon>Agaricomycetes</taxon>
        <taxon>Agaricomycetidae</taxon>
        <taxon>Agaricales</taxon>
        <taxon>Marasmiineae</taxon>
        <taxon>Mycenaceae</taxon>
        <taxon>Favolaschia</taxon>
    </lineage>
</organism>
<dbReference type="Pfam" id="PF09757">
    <property type="entry name" value="Arb2-like"/>
    <property type="match status" value="1"/>
</dbReference>
<sequence length="169" mass="19056">MSASAMRDVQLQRANLIEFSKDLVTWVKAEGYSLLDINLFPKPNGSILRPKTKSMRALRQEVITYVWDNYVMLSSVRNIVLVGHGPACQQILDLIDMRGLKSSYCPETSVVESHSFLALGSNNHSIRRKVQDVEWHGHVLDVDEDRSVSVFAKALPDIKIFVKAQLSCL</sequence>
<gene>
    <name evidence="2" type="ORF">R3P38DRAFT_2772440</name>
</gene>
<evidence type="ECO:0000313" key="2">
    <source>
        <dbReference type="EMBL" id="KAK7034373.1"/>
    </source>
</evidence>
<proteinExistence type="predicted"/>
<feature type="domain" description="Arb2-like" evidence="1">
    <location>
        <begin position="7"/>
        <end position="103"/>
    </location>
</feature>
<name>A0AAW0C5Y2_9AGAR</name>
<reference evidence="2 3" key="1">
    <citation type="journal article" date="2024" name="J Genomics">
        <title>Draft genome sequencing and assembly of Favolaschia claudopus CIRM-BRFM 2984 isolated from oak limbs.</title>
        <authorList>
            <person name="Navarro D."/>
            <person name="Drula E."/>
            <person name="Chaduli D."/>
            <person name="Cazenave R."/>
            <person name="Ahrendt S."/>
            <person name="Wang J."/>
            <person name="Lipzen A."/>
            <person name="Daum C."/>
            <person name="Barry K."/>
            <person name="Grigoriev I.V."/>
            <person name="Favel A."/>
            <person name="Rosso M.N."/>
            <person name="Martin F."/>
        </authorList>
    </citation>
    <scope>NUCLEOTIDE SEQUENCE [LARGE SCALE GENOMIC DNA]</scope>
    <source>
        <strain evidence="2 3">CIRM-BRFM 2984</strain>
    </source>
</reference>
<comment type="caution">
    <text evidence="2">The sequence shown here is derived from an EMBL/GenBank/DDBJ whole genome shotgun (WGS) entry which is preliminary data.</text>
</comment>
<dbReference type="AlphaFoldDB" id="A0AAW0C5Y2"/>
<accession>A0AAW0C5Y2</accession>
<dbReference type="InterPro" id="IPR019154">
    <property type="entry name" value="Arb2-like_domain"/>
</dbReference>
<evidence type="ECO:0000259" key="1">
    <source>
        <dbReference type="Pfam" id="PF09757"/>
    </source>
</evidence>
<dbReference type="Proteomes" id="UP001362999">
    <property type="component" value="Unassembled WGS sequence"/>
</dbReference>